<dbReference type="AlphaFoldDB" id="A0A0G4EV17"/>
<dbReference type="EMBL" id="CDMY01000320">
    <property type="protein sequence ID" value="CEM02177.1"/>
    <property type="molecule type" value="Genomic_DNA"/>
</dbReference>
<name>A0A0G4EV17_VITBC</name>
<protein>
    <submittedName>
        <fullName evidence="1">Uncharacterized protein</fullName>
    </submittedName>
</protein>
<dbReference type="Proteomes" id="UP000041254">
    <property type="component" value="Unassembled WGS sequence"/>
</dbReference>
<evidence type="ECO:0000313" key="2">
    <source>
        <dbReference type="Proteomes" id="UP000041254"/>
    </source>
</evidence>
<keyword evidence="2" id="KW-1185">Reference proteome</keyword>
<proteinExistence type="predicted"/>
<accession>A0A0G4EV17</accession>
<evidence type="ECO:0000313" key="1">
    <source>
        <dbReference type="EMBL" id="CEM02177.1"/>
    </source>
</evidence>
<gene>
    <name evidence="1" type="ORF">Vbra_13486</name>
</gene>
<dbReference type="VEuPathDB" id="CryptoDB:Vbra_13486"/>
<reference evidence="1 2" key="1">
    <citation type="submission" date="2014-11" db="EMBL/GenBank/DDBJ databases">
        <authorList>
            <person name="Zhu J."/>
            <person name="Qi W."/>
            <person name="Song R."/>
        </authorList>
    </citation>
    <scope>NUCLEOTIDE SEQUENCE [LARGE SCALE GENOMIC DNA]</scope>
</reference>
<organism evidence="1 2">
    <name type="scientific">Vitrella brassicaformis (strain CCMP3155)</name>
    <dbReference type="NCBI Taxonomy" id="1169540"/>
    <lineage>
        <taxon>Eukaryota</taxon>
        <taxon>Sar</taxon>
        <taxon>Alveolata</taxon>
        <taxon>Colpodellida</taxon>
        <taxon>Vitrellaceae</taxon>
        <taxon>Vitrella</taxon>
    </lineage>
</organism>
<dbReference type="InParanoid" id="A0A0G4EV17"/>
<sequence>MHLAIRCRNGARDPGCFSTAVIPGYTGVSHAVTLGGRQIQVPWNSPILPYYTGASKYQNKIGVLGSREYPRRGYNLSRFPFARSRPTRTFRGVWDRRGIGSSWSRSRGIGSRFGRLFRRRMSTAAAGAARDAQRETLAVA</sequence>